<keyword evidence="11" id="KW-1185">Reference proteome</keyword>
<dbReference type="SUPFAM" id="SSF52540">
    <property type="entry name" value="P-loop containing nucleoside triphosphate hydrolases"/>
    <property type="match status" value="1"/>
</dbReference>
<comment type="catalytic activity">
    <reaction evidence="6">
        <text>ATP + H2O = ADP + phosphate + H(+)</text>
        <dbReference type="Rhea" id="RHEA:13065"/>
        <dbReference type="ChEBI" id="CHEBI:15377"/>
        <dbReference type="ChEBI" id="CHEBI:15378"/>
        <dbReference type="ChEBI" id="CHEBI:30616"/>
        <dbReference type="ChEBI" id="CHEBI:43474"/>
        <dbReference type="ChEBI" id="CHEBI:456216"/>
        <dbReference type="EC" id="3.6.4.13"/>
    </reaction>
</comment>
<dbReference type="Pfam" id="PF00271">
    <property type="entry name" value="Helicase_C"/>
    <property type="match status" value="1"/>
</dbReference>
<evidence type="ECO:0000256" key="5">
    <source>
        <dbReference type="ARBA" id="ARBA00022840"/>
    </source>
</evidence>
<evidence type="ECO:0000256" key="4">
    <source>
        <dbReference type="ARBA" id="ARBA00022806"/>
    </source>
</evidence>
<evidence type="ECO:0000256" key="7">
    <source>
        <dbReference type="SAM" id="MobiDB-lite"/>
    </source>
</evidence>
<feature type="region of interest" description="Disordered" evidence="7">
    <location>
        <begin position="379"/>
        <end position="412"/>
    </location>
</feature>
<dbReference type="Proteomes" id="UP001385951">
    <property type="component" value="Unassembled WGS sequence"/>
</dbReference>
<dbReference type="GO" id="GO:0003724">
    <property type="term" value="F:RNA helicase activity"/>
    <property type="evidence" value="ECO:0007669"/>
    <property type="project" value="UniProtKB-EC"/>
</dbReference>
<sequence>MASYSRSLTLQVSRCAHASVSRTLGLYNQHVIIPRRYASQVAATVSATEVPVPSFRDLGISPAVVQALQKTFPNVQVPTRSQRKFIPALLSGQDIFLQNDTGTGKTFGMILALLSKRREKMSYRRSSGLKAQSRPSTVLLITPHRELALQCMHWVESLHGAMEGDLSELAVLVARGTGPTLEEQIYQLQTHQPRLVIATPNALLDVFNQDSDALPPWSISTVVVDEIDTLIEHLSPNAKKYAIKKFERMLLKHPTPTRQILDLIYRKPKPSQDLKRGEISRRNFDDSDEIRPQFVATSATLRAHFKNTLRRKSGWVTSRWRDLEDISGSAHSDLASINRLESAPSDGKGLIQHSTLIVHKDGTVKNIDGARVESVPALGAEPLDESEPDEAGLADSPTEFSEEESKEADSSPFNQHAMEAIATIFALEVPRVALLVLPATAPVQWAIRDLQRLGVNAHGMDILDKVNVRAHLLQKGQQREENPTMLVATVAFTRGLDMPDLSHVFRLGIYPDKSSSTYAHIAGRVGRFGKPGKVITVIDAPYTVRVGKKMQNHDDVTRVAQIYKKLDITPVHLDYFSSP</sequence>
<evidence type="ECO:0000259" key="8">
    <source>
        <dbReference type="PROSITE" id="PS51192"/>
    </source>
</evidence>
<evidence type="ECO:0000259" key="9">
    <source>
        <dbReference type="PROSITE" id="PS51194"/>
    </source>
</evidence>
<organism evidence="10 11">
    <name type="scientific">Cerrena zonata</name>
    <dbReference type="NCBI Taxonomy" id="2478898"/>
    <lineage>
        <taxon>Eukaryota</taxon>
        <taxon>Fungi</taxon>
        <taxon>Dikarya</taxon>
        <taxon>Basidiomycota</taxon>
        <taxon>Agaricomycotina</taxon>
        <taxon>Agaricomycetes</taxon>
        <taxon>Polyporales</taxon>
        <taxon>Cerrenaceae</taxon>
        <taxon>Cerrena</taxon>
    </lineage>
</organism>
<dbReference type="PROSITE" id="PS51194">
    <property type="entry name" value="HELICASE_CTER"/>
    <property type="match status" value="1"/>
</dbReference>
<keyword evidence="2" id="KW-0547">Nucleotide-binding</keyword>
<dbReference type="GO" id="GO:0005524">
    <property type="term" value="F:ATP binding"/>
    <property type="evidence" value="ECO:0007669"/>
    <property type="project" value="UniProtKB-KW"/>
</dbReference>
<evidence type="ECO:0000256" key="2">
    <source>
        <dbReference type="ARBA" id="ARBA00022741"/>
    </source>
</evidence>
<dbReference type="EC" id="3.6.4.13" evidence="1"/>
<dbReference type="InterPro" id="IPR027417">
    <property type="entry name" value="P-loop_NTPase"/>
</dbReference>
<keyword evidence="4" id="KW-0347">Helicase</keyword>
<dbReference type="GO" id="GO:0003676">
    <property type="term" value="F:nucleic acid binding"/>
    <property type="evidence" value="ECO:0007669"/>
    <property type="project" value="InterPro"/>
</dbReference>
<dbReference type="GO" id="GO:0016787">
    <property type="term" value="F:hydrolase activity"/>
    <property type="evidence" value="ECO:0007669"/>
    <property type="project" value="UniProtKB-KW"/>
</dbReference>
<proteinExistence type="predicted"/>
<keyword evidence="5" id="KW-0067">ATP-binding</keyword>
<dbReference type="Gene3D" id="3.40.50.300">
    <property type="entry name" value="P-loop containing nucleotide triphosphate hydrolases"/>
    <property type="match status" value="2"/>
</dbReference>
<dbReference type="EMBL" id="JASBNA010000002">
    <property type="protein sequence ID" value="KAK7694918.1"/>
    <property type="molecule type" value="Genomic_DNA"/>
</dbReference>
<dbReference type="SMART" id="SM00490">
    <property type="entry name" value="HELICc"/>
    <property type="match status" value="1"/>
</dbReference>
<evidence type="ECO:0000256" key="1">
    <source>
        <dbReference type="ARBA" id="ARBA00012552"/>
    </source>
</evidence>
<evidence type="ECO:0000313" key="10">
    <source>
        <dbReference type="EMBL" id="KAK7694918.1"/>
    </source>
</evidence>
<dbReference type="AlphaFoldDB" id="A0AAW0GMQ6"/>
<dbReference type="Pfam" id="PF00270">
    <property type="entry name" value="DEAD"/>
    <property type="match status" value="1"/>
</dbReference>
<name>A0AAW0GMQ6_9APHY</name>
<comment type="caution">
    <text evidence="10">The sequence shown here is derived from an EMBL/GenBank/DDBJ whole genome shotgun (WGS) entry which is preliminary data.</text>
</comment>
<evidence type="ECO:0000256" key="6">
    <source>
        <dbReference type="ARBA" id="ARBA00047984"/>
    </source>
</evidence>
<evidence type="ECO:0000313" key="11">
    <source>
        <dbReference type="Proteomes" id="UP001385951"/>
    </source>
</evidence>
<dbReference type="SMART" id="SM00487">
    <property type="entry name" value="DEXDc"/>
    <property type="match status" value="1"/>
</dbReference>
<reference evidence="10 11" key="1">
    <citation type="submission" date="2022-09" db="EMBL/GenBank/DDBJ databases">
        <authorList>
            <person name="Palmer J.M."/>
        </authorList>
    </citation>
    <scope>NUCLEOTIDE SEQUENCE [LARGE SCALE GENOMIC DNA]</scope>
    <source>
        <strain evidence="10 11">DSM 7382</strain>
    </source>
</reference>
<feature type="compositionally biased region" description="Acidic residues" evidence="7">
    <location>
        <begin position="382"/>
        <end position="392"/>
    </location>
</feature>
<dbReference type="PANTHER" id="PTHR47960">
    <property type="entry name" value="DEAD-BOX ATP-DEPENDENT RNA HELICASE 50"/>
    <property type="match status" value="1"/>
</dbReference>
<gene>
    <name evidence="10" type="ORF">QCA50_002106</name>
</gene>
<accession>A0AAW0GMQ6</accession>
<dbReference type="InterPro" id="IPR011545">
    <property type="entry name" value="DEAD/DEAH_box_helicase_dom"/>
</dbReference>
<dbReference type="PROSITE" id="PS51192">
    <property type="entry name" value="HELICASE_ATP_BIND_1"/>
    <property type="match status" value="1"/>
</dbReference>
<dbReference type="InterPro" id="IPR001650">
    <property type="entry name" value="Helicase_C-like"/>
</dbReference>
<keyword evidence="3" id="KW-0378">Hydrolase</keyword>
<evidence type="ECO:0000256" key="3">
    <source>
        <dbReference type="ARBA" id="ARBA00022801"/>
    </source>
</evidence>
<feature type="domain" description="Helicase C-terminal" evidence="9">
    <location>
        <begin position="419"/>
        <end position="577"/>
    </location>
</feature>
<dbReference type="InterPro" id="IPR014001">
    <property type="entry name" value="Helicase_ATP-bd"/>
</dbReference>
<feature type="domain" description="Helicase ATP-binding" evidence="8">
    <location>
        <begin position="86"/>
        <end position="319"/>
    </location>
</feature>
<protein>
    <recommendedName>
        <fullName evidence="1">RNA helicase</fullName>
        <ecNumber evidence="1">3.6.4.13</ecNumber>
    </recommendedName>
</protein>